<feature type="non-terminal residue" evidence="2">
    <location>
        <position position="80"/>
    </location>
</feature>
<evidence type="ECO:0000259" key="1">
    <source>
        <dbReference type="Pfam" id="PF22936"/>
    </source>
</evidence>
<proteinExistence type="predicted"/>
<protein>
    <recommendedName>
        <fullName evidence="1">Retrovirus-related Pol polyprotein from transposon TNT 1-94-like beta-barrel domain-containing protein</fullName>
    </recommendedName>
</protein>
<dbReference type="Pfam" id="PF22936">
    <property type="entry name" value="Pol_BBD"/>
    <property type="match status" value="1"/>
</dbReference>
<feature type="domain" description="Retrovirus-related Pol polyprotein from transposon TNT 1-94-like beta-barrel" evidence="1">
    <location>
        <begin position="29"/>
        <end position="77"/>
    </location>
</feature>
<dbReference type="AlphaFoldDB" id="A0A392PWJ3"/>
<evidence type="ECO:0000313" key="3">
    <source>
        <dbReference type="Proteomes" id="UP000265520"/>
    </source>
</evidence>
<dbReference type="Proteomes" id="UP000265520">
    <property type="component" value="Unassembled WGS sequence"/>
</dbReference>
<comment type="caution">
    <text evidence="2">The sequence shown here is derived from an EMBL/GenBank/DDBJ whole genome shotgun (WGS) entry which is preliminary data.</text>
</comment>
<sequence length="80" mass="8810">MQQNQAHIAQGETDLSSFDQNDVERLQAWILDSSATNHMTFDSTLLSSYTSPSSIPYITIADGSYARVVVIGNIDLQPSF</sequence>
<dbReference type="InterPro" id="IPR054722">
    <property type="entry name" value="PolX-like_BBD"/>
</dbReference>
<accession>A0A392PWJ3</accession>
<organism evidence="2 3">
    <name type="scientific">Trifolium medium</name>
    <dbReference type="NCBI Taxonomy" id="97028"/>
    <lineage>
        <taxon>Eukaryota</taxon>
        <taxon>Viridiplantae</taxon>
        <taxon>Streptophyta</taxon>
        <taxon>Embryophyta</taxon>
        <taxon>Tracheophyta</taxon>
        <taxon>Spermatophyta</taxon>
        <taxon>Magnoliopsida</taxon>
        <taxon>eudicotyledons</taxon>
        <taxon>Gunneridae</taxon>
        <taxon>Pentapetalae</taxon>
        <taxon>rosids</taxon>
        <taxon>fabids</taxon>
        <taxon>Fabales</taxon>
        <taxon>Fabaceae</taxon>
        <taxon>Papilionoideae</taxon>
        <taxon>50 kb inversion clade</taxon>
        <taxon>NPAAA clade</taxon>
        <taxon>Hologalegina</taxon>
        <taxon>IRL clade</taxon>
        <taxon>Trifolieae</taxon>
        <taxon>Trifolium</taxon>
    </lineage>
</organism>
<evidence type="ECO:0000313" key="2">
    <source>
        <dbReference type="EMBL" id="MCI15869.1"/>
    </source>
</evidence>
<keyword evidence="3" id="KW-1185">Reference proteome</keyword>
<name>A0A392PWJ3_9FABA</name>
<reference evidence="2 3" key="1">
    <citation type="journal article" date="2018" name="Front. Plant Sci.">
        <title>Red Clover (Trifolium pratense) and Zigzag Clover (T. medium) - A Picture of Genomic Similarities and Differences.</title>
        <authorList>
            <person name="Dluhosova J."/>
            <person name="Istvanek J."/>
            <person name="Nedelnik J."/>
            <person name="Repkova J."/>
        </authorList>
    </citation>
    <scope>NUCLEOTIDE SEQUENCE [LARGE SCALE GENOMIC DNA]</scope>
    <source>
        <strain evidence="3">cv. 10/8</strain>
        <tissue evidence="2">Leaf</tissue>
    </source>
</reference>
<dbReference type="EMBL" id="LXQA010098367">
    <property type="protein sequence ID" value="MCI15869.1"/>
    <property type="molecule type" value="Genomic_DNA"/>
</dbReference>